<sequence>MKVGITGGSGFVGKKLAELLLENGHEVYILTRGHAKKENGMTYVKWLGEDDAPEKELDSIDAWVNLAGKSINDGRWSETHKKEVVDSRMLATEELIRIIKAVSYKPTVLVNASAIGIYPASMTASYTERSTEKATDFLGETVQKWERMANRAEEAGVRTVLARFGVILGDEGALPLMALPYKLFVGGTVGSGRQWVSWVHVDDVARAILYAIITSSLNGPINVTAPNPLRMKDFGRAIGEVLRRPHFLPVPSFMMKLLLGEKSTIVLEGQNVLPQALLDSGFNYKYPTAEEALKDIMGI</sequence>
<dbReference type="InterPro" id="IPR001509">
    <property type="entry name" value="Epimerase_deHydtase"/>
</dbReference>
<dbReference type="InterPro" id="IPR010099">
    <property type="entry name" value="SDR39U1"/>
</dbReference>
<dbReference type="EMBL" id="CP014806">
    <property type="protein sequence ID" value="AMX00268.1"/>
    <property type="molecule type" value="Genomic_DNA"/>
</dbReference>
<evidence type="ECO:0000259" key="3">
    <source>
        <dbReference type="Pfam" id="PF08338"/>
    </source>
</evidence>
<reference evidence="5" key="2">
    <citation type="submission" date="2016-03" db="EMBL/GenBank/DDBJ databases">
        <authorList>
            <person name="Ploux O."/>
        </authorList>
    </citation>
    <scope>NUCLEOTIDE SEQUENCE [LARGE SCALE GENOMIC DNA]</scope>
    <source>
        <strain evidence="5">PP9</strain>
    </source>
</reference>
<dbReference type="PANTHER" id="PTHR11092:SF0">
    <property type="entry name" value="EPIMERASE FAMILY PROTEIN SDR39U1"/>
    <property type="match status" value="1"/>
</dbReference>
<accession>A0A143HEU7</accession>
<protein>
    <submittedName>
        <fullName evidence="4">Epimerase</fullName>
    </submittedName>
</protein>
<reference evidence="4 5" key="1">
    <citation type="journal article" date="2016" name="Genome Announc.">
        <title>Whole-Genome Sequence of Rummeliibacillus stabekisii Strain PP9 Isolated from Antarctic Soil.</title>
        <authorList>
            <person name="da Mota F.F."/>
            <person name="Vollu R.E."/>
            <person name="Jurelevicius D."/>
            <person name="Seldin L."/>
        </authorList>
    </citation>
    <scope>NUCLEOTIDE SEQUENCE [LARGE SCALE GENOMIC DNA]</scope>
    <source>
        <strain evidence="4 5">PP9</strain>
    </source>
</reference>
<dbReference type="Pfam" id="PF08338">
    <property type="entry name" value="DUF1731"/>
    <property type="match status" value="1"/>
</dbReference>
<keyword evidence="5" id="KW-1185">Reference proteome</keyword>
<gene>
    <name evidence="4" type="ORF">ATY39_13125</name>
</gene>
<dbReference type="OrthoDB" id="9801773at2"/>
<dbReference type="InterPro" id="IPR036291">
    <property type="entry name" value="NAD(P)-bd_dom_sf"/>
</dbReference>
<evidence type="ECO:0000313" key="5">
    <source>
        <dbReference type="Proteomes" id="UP000076021"/>
    </source>
</evidence>
<evidence type="ECO:0000259" key="2">
    <source>
        <dbReference type="Pfam" id="PF01370"/>
    </source>
</evidence>
<name>A0A143HEU7_9BACL</name>
<dbReference type="CDD" id="cd05242">
    <property type="entry name" value="SDR_a8"/>
    <property type="match status" value="1"/>
</dbReference>
<dbReference type="InterPro" id="IPR013549">
    <property type="entry name" value="DUF1731"/>
</dbReference>
<feature type="domain" description="NAD-dependent epimerase/dehydratase" evidence="2">
    <location>
        <begin position="5"/>
        <end position="214"/>
    </location>
</feature>
<dbReference type="AlphaFoldDB" id="A0A143HEU7"/>
<comment type="similarity">
    <text evidence="1">Belongs to the NAD(P)-dependent epimerase/dehydratase family. SDR39U1 subfamily.</text>
</comment>
<feature type="domain" description="DUF1731" evidence="3">
    <location>
        <begin position="250"/>
        <end position="296"/>
    </location>
</feature>
<dbReference type="Pfam" id="PF01370">
    <property type="entry name" value="Epimerase"/>
    <property type="match status" value="1"/>
</dbReference>
<organism evidence="4 5">
    <name type="scientific">Rummeliibacillus stabekisii</name>
    <dbReference type="NCBI Taxonomy" id="241244"/>
    <lineage>
        <taxon>Bacteria</taxon>
        <taxon>Bacillati</taxon>
        <taxon>Bacillota</taxon>
        <taxon>Bacilli</taxon>
        <taxon>Bacillales</taxon>
        <taxon>Caryophanaceae</taxon>
        <taxon>Rummeliibacillus</taxon>
    </lineage>
</organism>
<dbReference type="NCBIfam" id="TIGR01777">
    <property type="entry name" value="yfcH"/>
    <property type="match status" value="1"/>
</dbReference>
<evidence type="ECO:0000313" key="4">
    <source>
        <dbReference type="EMBL" id="AMX00268.1"/>
    </source>
</evidence>
<dbReference type="Gene3D" id="3.40.50.720">
    <property type="entry name" value="NAD(P)-binding Rossmann-like Domain"/>
    <property type="match status" value="1"/>
</dbReference>
<dbReference type="Proteomes" id="UP000076021">
    <property type="component" value="Chromosome"/>
</dbReference>
<dbReference type="RefSeq" id="WP_066790471.1">
    <property type="nucleotide sequence ID" value="NZ_CP014806.1"/>
</dbReference>
<evidence type="ECO:0000256" key="1">
    <source>
        <dbReference type="ARBA" id="ARBA00009353"/>
    </source>
</evidence>
<dbReference type="KEGG" id="rst:ATY39_13125"/>
<dbReference type="SUPFAM" id="SSF51735">
    <property type="entry name" value="NAD(P)-binding Rossmann-fold domains"/>
    <property type="match status" value="1"/>
</dbReference>
<dbReference type="PANTHER" id="PTHR11092">
    <property type="entry name" value="SUGAR NUCLEOTIDE EPIMERASE RELATED"/>
    <property type="match status" value="1"/>
</dbReference>
<dbReference type="STRING" id="241244.ATY39_13125"/>
<proteinExistence type="inferred from homology"/>